<evidence type="ECO:0000256" key="16">
    <source>
        <dbReference type="ARBA" id="ARBA00047857"/>
    </source>
</evidence>
<dbReference type="PANTHER" id="PTHR40706:SF1">
    <property type="entry name" value="RIBOFLAVIN KINASE"/>
    <property type="match status" value="1"/>
</dbReference>
<comment type="function">
    <text evidence="1 17">Catalyzes the CTP-dependent phosphorylation of riboflavin (vitamin B2) to form flavin mononucleotide (FMN).</text>
</comment>
<name>A0A133V2C9_9EURY</name>
<evidence type="ECO:0000256" key="17">
    <source>
        <dbReference type="HAMAP-Rule" id="MF_01285"/>
    </source>
</evidence>
<keyword evidence="9 17" id="KW-0479">Metal-binding</keyword>
<dbReference type="EMBL" id="LHXU01000008">
    <property type="protein sequence ID" value="KXB00593.1"/>
    <property type="molecule type" value="Genomic_DNA"/>
</dbReference>
<keyword evidence="7 17" id="KW-0288">FMN</keyword>
<dbReference type="Pfam" id="PF01982">
    <property type="entry name" value="CTP-dep_RFKase"/>
    <property type="match status" value="1"/>
</dbReference>
<evidence type="ECO:0000256" key="9">
    <source>
        <dbReference type="ARBA" id="ARBA00022723"/>
    </source>
</evidence>
<comment type="caution">
    <text evidence="19">The sequence shown here is derived from an EMBL/GenBank/DDBJ whole genome shotgun (WGS) entry which is preliminary data.</text>
</comment>
<keyword evidence="20" id="KW-1185">Reference proteome</keyword>
<evidence type="ECO:0000256" key="12">
    <source>
        <dbReference type="ARBA" id="ARBA00022842"/>
    </source>
</evidence>
<evidence type="ECO:0000256" key="15">
    <source>
        <dbReference type="ARBA" id="ARBA00033116"/>
    </source>
</evidence>
<comment type="catalytic activity">
    <reaction evidence="16 17">
        <text>riboflavin + CTP = CDP + FMN + H(+)</text>
        <dbReference type="Rhea" id="RHEA:25021"/>
        <dbReference type="ChEBI" id="CHEBI:15378"/>
        <dbReference type="ChEBI" id="CHEBI:37563"/>
        <dbReference type="ChEBI" id="CHEBI:57986"/>
        <dbReference type="ChEBI" id="CHEBI:58069"/>
        <dbReference type="ChEBI" id="CHEBI:58210"/>
        <dbReference type="EC" id="2.7.1.161"/>
    </reaction>
</comment>
<evidence type="ECO:0000256" key="1">
    <source>
        <dbReference type="ARBA" id="ARBA00003072"/>
    </source>
</evidence>
<dbReference type="SUPFAM" id="SSF46785">
    <property type="entry name" value="Winged helix' DNA-binding domain"/>
    <property type="match status" value="1"/>
</dbReference>
<evidence type="ECO:0000256" key="7">
    <source>
        <dbReference type="ARBA" id="ARBA00022643"/>
    </source>
</evidence>
<evidence type="ECO:0000256" key="6">
    <source>
        <dbReference type="ARBA" id="ARBA00022630"/>
    </source>
</evidence>
<protein>
    <recommendedName>
        <fullName evidence="5 17">Riboflavin kinase</fullName>
        <shortName evidence="17">RFK</shortName>
        <ecNumber evidence="4 17">2.7.1.161</ecNumber>
    </recommendedName>
    <alternativeName>
        <fullName evidence="14 17">CTP-dependent riboflavin kinase</fullName>
    </alternativeName>
    <alternativeName>
        <fullName evidence="15 17">CTP:riboflavin 5'-phosphotransferase</fullName>
    </alternativeName>
    <alternativeName>
        <fullName evidence="13 17">Flavokinase</fullName>
    </alternativeName>
</protein>
<reference evidence="19 20" key="1">
    <citation type="journal article" date="2016" name="Sci. Rep.">
        <title>Metabolic traits of an uncultured archaeal lineage -MSBL1- from brine pools of the Red Sea.</title>
        <authorList>
            <person name="Mwirichia R."/>
            <person name="Alam I."/>
            <person name="Rashid M."/>
            <person name="Vinu M."/>
            <person name="Ba-Alawi W."/>
            <person name="Anthony Kamau A."/>
            <person name="Kamanda Ngugi D."/>
            <person name="Goker M."/>
            <person name="Klenk H.P."/>
            <person name="Bajic V."/>
            <person name="Stingl U."/>
        </authorList>
    </citation>
    <scope>NUCLEOTIDE SEQUENCE [LARGE SCALE GENOMIC DNA]</scope>
    <source>
        <strain evidence="19">SCGC-AAA259M10</strain>
    </source>
</reference>
<comment type="pathway">
    <text evidence="2 17">Cofactor biosynthesis; FMN biosynthesis; FMN from riboflavin (CTP route): step 1/1.</text>
</comment>
<evidence type="ECO:0000256" key="8">
    <source>
        <dbReference type="ARBA" id="ARBA00022679"/>
    </source>
</evidence>
<feature type="binding site" evidence="17">
    <location>
        <begin position="92"/>
        <end position="97"/>
    </location>
    <ligand>
        <name>CDP</name>
        <dbReference type="ChEBI" id="CHEBI:58069"/>
    </ligand>
</feature>
<evidence type="ECO:0000256" key="14">
    <source>
        <dbReference type="ARBA" id="ARBA00030544"/>
    </source>
</evidence>
<dbReference type="InterPro" id="IPR023602">
    <property type="entry name" value="Riboflavin_kinase_CTP-dep"/>
</dbReference>
<comment type="caution">
    <text evidence="17">Lacks conserved residue(s) required for the propagation of feature annotation.</text>
</comment>
<dbReference type="InterPro" id="IPR039063">
    <property type="entry name" value="RibK_CTP-dep"/>
</dbReference>
<feature type="binding site" evidence="17">
    <location>
        <position position="121"/>
    </location>
    <ligand>
        <name>Mg(2+)</name>
        <dbReference type="ChEBI" id="CHEBI:18420"/>
    </ligand>
</feature>
<gene>
    <name evidence="17" type="primary">ribK</name>
    <name evidence="19" type="ORF">AKJ40_01120</name>
</gene>
<dbReference type="GO" id="GO:0000287">
    <property type="term" value="F:magnesium ion binding"/>
    <property type="evidence" value="ECO:0007669"/>
    <property type="project" value="UniProtKB-UniRule"/>
</dbReference>
<dbReference type="Gene3D" id="2.40.30.30">
    <property type="entry name" value="Riboflavin kinase-like"/>
    <property type="match status" value="1"/>
</dbReference>
<evidence type="ECO:0000256" key="5">
    <source>
        <dbReference type="ARBA" id="ARBA00017394"/>
    </source>
</evidence>
<accession>A0A133V2C9</accession>
<keyword evidence="12 17" id="KW-0460">Magnesium</keyword>
<keyword evidence="11 17" id="KW-0418">Kinase</keyword>
<evidence type="ECO:0000259" key="18">
    <source>
        <dbReference type="Pfam" id="PF01982"/>
    </source>
</evidence>
<keyword evidence="6 17" id="KW-0285">Flavoprotein</keyword>
<dbReference type="PANTHER" id="PTHR40706">
    <property type="entry name" value="RIBOFLAVIN KINASE"/>
    <property type="match status" value="1"/>
</dbReference>
<evidence type="ECO:0000256" key="3">
    <source>
        <dbReference type="ARBA" id="ARBA00006428"/>
    </source>
</evidence>
<proteinExistence type="inferred from homology"/>
<dbReference type="SUPFAM" id="SSF82114">
    <property type="entry name" value="Riboflavin kinase-like"/>
    <property type="match status" value="1"/>
</dbReference>
<dbReference type="GO" id="GO:0008531">
    <property type="term" value="F:riboflavin kinase activity"/>
    <property type="evidence" value="ECO:0007669"/>
    <property type="project" value="InterPro"/>
</dbReference>
<evidence type="ECO:0000313" key="19">
    <source>
        <dbReference type="EMBL" id="KXB00593.1"/>
    </source>
</evidence>
<dbReference type="EC" id="2.7.1.161" evidence="4 17"/>
<evidence type="ECO:0000256" key="11">
    <source>
        <dbReference type="ARBA" id="ARBA00022777"/>
    </source>
</evidence>
<dbReference type="GO" id="GO:0009398">
    <property type="term" value="P:FMN biosynthetic process"/>
    <property type="evidence" value="ECO:0007669"/>
    <property type="project" value="UniProtKB-UniRule"/>
</dbReference>
<feature type="binding site" evidence="17">
    <location>
        <position position="178"/>
    </location>
    <ligand>
        <name>FMN</name>
        <dbReference type="ChEBI" id="CHEBI:58210"/>
    </ligand>
</feature>
<dbReference type="Proteomes" id="UP000070341">
    <property type="component" value="Unassembled WGS sequence"/>
</dbReference>
<dbReference type="GO" id="GO:0009231">
    <property type="term" value="P:riboflavin biosynthetic process"/>
    <property type="evidence" value="ECO:0007669"/>
    <property type="project" value="InterPro"/>
</dbReference>
<feature type="binding site" evidence="17">
    <location>
        <begin position="191"/>
        <end position="194"/>
    </location>
    <ligand>
        <name>CDP</name>
        <dbReference type="ChEBI" id="CHEBI:58069"/>
    </ligand>
</feature>
<feature type="binding site" evidence="17">
    <location>
        <position position="186"/>
    </location>
    <ligand>
        <name>FMN</name>
        <dbReference type="ChEBI" id="CHEBI:58210"/>
    </ligand>
</feature>
<keyword evidence="10 17" id="KW-0547">Nucleotide-binding</keyword>
<organism evidence="19 20">
    <name type="scientific">candidate division MSBL1 archaeon SCGC-AAA259M10</name>
    <dbReference type="NCBI Taxonomy" id="1698270"/>
    <lineage>
        <taxon>Archaea</taxon>
        <taxon>Methanobacteriati</taxon>
        <taxon>Methanobacteriota</taxon>
        <taxon>candidate division MSBL1</taxon>
    </lineage>
</organism>
<evidence type="ECO:0000256" key="13">
    <source>
        <dbReference type="ARBA" id="ARBA00029789"/>
    </source>
</evidence>
<dbReference type="UniPathway" id="UPA00276">
    <property type="reaction ID" value="UER00929"/>
</dbReference>
<evidence type="ECO:0000313" key="20">
    <source>
        <dbReference type="Proteomes" id="UP000070341"/>
    </source>
</evidence>
<comment type="cofactor">
    <cofactor evidence="17">
        <name>Mg(2+)</name>
        <dbReference type="ChEBI" id="CHEBI:18420"/>
    </cofactor>
    <text evidence="17">Binds 1 Mg(2+) ion per subunit.</text>
</comment>
<evidence type="ECO:0000256" key="10">
    <source>
        <dbReference type="ARBA" id="ARBA00022741"/>
    </source>
</evidence>
<dbReference type="InterPro" id="IPR023470">
    <property type="entry name" value="Riboflavin_kinase_archaeal"/>
</dbReference>
<sequence length="211" mass="24157">MKIARMNIGIESEGISKEKITKESEEDPNTVSRQLTELYEDGLIEKKSDNERGLWTLTSEGVRLLRSLWFNLRGVFGGLPEKIKLTGRVVSGLGEGSYYISKEGYQKQFRKKLGFEPYPGTLDLKLNTDSKTLKKWLELEKGIEIEGFSTKERSFGRVKCFPSKINGEEAAVVLPFRTHHEEDILEIISPLKIRDRFDLEDGDELEIEVEI</sequence>
<dbReference type="HAMAP" id="MF_01285">
    <property type="entry name" value="Riboflavin_kinase"/>
    <property type="match status" value="1"/>
</dbReference>
<evidence type="ECO:0000256" key="2">
    <source>
        <dbReference type="ARBA" id="ARBA00005219"/>
    </source>
</evidence>
<dbReference type="Gene3D" id="1.10.10.10">
    <property type="entry name" value="Winged helix-like DNA-binding domain superfamily/Winged helix DNA-binding domain"/>
    <property type="match status" value="1"/>
</dbReference>
<evidence type="ECO:0000256" key="4">
    <source>
        <dbReference type="ARBA" id="ARBA00011987"/>
    </source>
</evidence>
<dbReference type="InterPro" id="IPR036390">
    <property type="entry name" value="WH_DNA-bd_sf"/>
</dbReference>
<dbReference type="GO" id="GO:0000166">
    <property type="term" value="F:nucleotide binding"/>
    <property type="evidence" value="ECO:0007669"/>
    <property type="project" value="UniProtKB-UniRule"/>
</dbReference>
<feature type="domain" description="Riboflavin kinase" evidence="18">
    <location>
        <begin position="89"/>
        <end position="209"/>
    </location>
</feature>
<dbReference type="InterPro" id="IPR036388">
    <property type="entry name" value="WH-like_DNA-bd_sf"/>
</dbReference>
<dbReference type="AlphaFoldDB" id="A0A133V2C9"/>
<comment type="similarity">
    <text evidence="3 17">Belongs to the archaeal riboflavin kinase family.</text>
</comment>
<dbReference type="InterPro" id="IPR023465">
    <property type="entry name" value="Riboflavin_kinase_dom_sf"/>
</dbReference>
<keyword evidence="8 17" id="KW-0808">Transferase</keyword>